<evidence type="ECO:0000256" key="17">
    <source>
        <dbReference type="SAM" id="MobiDB-lite"/>
    </source>
</evidence>
<feature type="transmembrane region" description="Helical" evidence="16">
    <location>
        <begin position="42"/>
        <end position="63"/>
    </location>
</feature>
<keyword evidence="11 16" id="KW-0408">Iron</keyword>
<protein>
    <recommendedName>
        <fullName evidence="16">Cytochrome c oxidase subunit 1</fullName>
        <ecNumber evidence="16">7.1.1.9</ecNumber>
    </recommendedName>
</protein>
<feature type="transmembrane region" description="Helical" evidence="16">
    <location>
        <begin position="288"/>
        <end position="309"/>
    </location>
</feature>
<dbReference type="PRINTS" id="PR01165">
    <property type="entry name" value="CYCOXIDASEI"/>
</dbReference>
<dbReference type="SUPFAM" id="SSF81442">
    <property type="entry name" value="Cytochrome c oxidase subunit I-like"/>
    <property type="match status" value="1"/>
</dbReference>
<feature type="transmembrane region" description="Helical" evidence="16">
    <location>
        <begin position="83"/>
        <end position="104"/>
    </location>
</feature>
<feature type="transmembrane region" description="Helical" evidence="16">
    <location>
        <begin position="165"/>
        <end position="188"/>
    </location>
</feature>
<evidence type="ECO:0000256" key="10">
    <source>
        <dbReference type="ARBA" id="ARBA00022989"/>
    </source>
</evidence>
<evidence type="ECO:0000256" key="13">
    <source>
        <dbReference type="ARBA" id="ARBA00023136"/>
    </source>
</evidence>
<reference evidence="19" key="1">
    <citation type="submission" date="2022-08" db="EMBL/GenBank/DDBJ databases">
        <title>Genomic Encyclopedia of Type Strains, Phase V (KMG-V): Genome sequencing to study the core and pangenomes of soil and plant-associated prokaryotes.</title>
        <authorList>
            <person name="Whitman W."/>
        </authorList>
    </citation>
    <scope>NUCLEOTIDE SEQUENCE</scope>
    <source>
        <strain evidence="19">0</strain>
    </source>
</reference>
<keyword evidence="5 15" id="KW-0679">Respiratory chain</keyword>
<dbReference type="PROSITE" id="PS00077">
    <property type="entry name" value="COX1_CUB"/>
    <property type="match status" value="1"/>
</dbReference>
<keyword evidence="4 15" id="KW-0349">Heme</keyword>
<evidence type="ECO:0000256" key="16">
    <source>
        <dbReference type="RuleBase" id="RU363061"/>
    </source>
</evidence>
<dbReference type="AlphaFoldDB" id="A0A9X2TAE0"/>
<comment type="catalytic activity">
    <reaction evidence="14 16">
        <text>4 Fe(II)-[cytochrome c] + O2 + 8 H(+)(in) = 4 Fe(III)-[cytochrome c] + 2 H2O + 4 H(+)(out)</text>
        <dbReference type="Rhea" id="RHEA:11436"/>
        <dbReference type="Rhea" id="RHEA-COMP:10350"/>
        <dbReference type="Rhea" id="RHEA-COMP:14399"/>
        <dbReference type="ChEBI" id="CHEBI:15377"/>
        <dbReference type="ChEBI" id="CHEBI:15378"/>
        <dbReference type="ChEBI" id="CHEBI:15379"/>
        <dbReference type="ChEBI" id="CHEBI:29033"/>
        <dbReference type="ChEBI" id="CHEBI:29034"/>
        <dbReference type="EC" id="7.1.1.9"/>
    </reaction>
</comment>
<evidence type="ECO:0000256" key="15">
    <source>
        <dbReference type="RuleBase" id="RU000370"/>
    </source>
</evidence>
<keyword evidence="16" id="KW-1003">Cell membrane</keyword>
<feature type="transmembrane region" description="Helical" evidence="16">
    <location>
        <begin position="396"/>
        <end position="418"/>
    </location>
</feature>
<evidence type="ECO:0000256" key="1">
    <source>
        <dbReference type="ARBA" id="ARBA00004141"/>
    </source>
</evidence>
<keyword evidence="8" id="KW-1278">Translocase</keyword>
<dbReference type="GO" id="GO:0005886">
    <property type="term" value="C:plasma membrane"/>
    <property type="evidence" value="ECO:0007669"/>
    <property type="project" value="UniProtKB-SubCell"/>
</dbReference>
<evidence type="ECO:0000256" key="8">
    <source>
        <dbReference type="ARBA" id="ARBA00022967"/>
    </source>
</evidence>
<comment type="function">
    <text evidence="16">Cytochrome c oxidase is the component of the respiratory chain that catalyzes the reduction of oxygen to water. Subunits 1-3 form the functional core of the enzyme complex. CO I is the catalytic subunit of the enzyme. Electrons originating in cytochrome c are transferred via the copper A center of subunit 2 and heme A of subunit 1 to the bimetallic center formed by heme A3 and copper B.</text>
</comment>
<feature type="transmembrane region" description="Helical" evidence="16">
    <location>
        <begin position="253"/>
        <end position="276"/>
    </location>
</feature>
<dbReference type="GO" id="GO:0004129">
    <property type="term" value="F:cytochrome-c oxidase activity"/>
    <property type="evidence" value="ECO:0007669"/>
    <property type="project" value="UniProtKB-EC"/>
</dbReference>
<dbReference type="RefSeq" id="WP_259079043.1">
    <property type="nucleotide sequence ID" value="NZ_JANUAU010000001.1"/>
</dbReference>
<evidence type="ECO:0000256" key="2">
    <source>
        <dbReference type="ARBA" id="ARBA00004673"/>
    </source>
</evidence>
<comment type="caution">
    <text evidence="19">The sequence shown here is derived from an EMBL/GenBank/DDBJ whole genome shotgun (WGS) entry which is preliminary data.</text>
</comment>
<evidence type="ECO:0000256" key="12">
    <source>
        <dbReference type="ARBA" id="ARBA00023008"/>
    </source>
</evidence>
<evidence type="ECO:0000256" key="7">
    <source>
        <dbReference type="ARBA" id="ARBA00022723"/>
    </source>
</evidence>
<feature type="transmembrane region" description="Helical" evidence="16">
    <location>
        <begin position="321"/>
        <end position="339"/>
    </location>
</feature>
<dbReference type="PROSITE" id="PS50855">
    <property type="entry name" value="COX1"/>
    <property type="match status" value="1"/>
</dbReference>
<keyword evidence="10 16" id="KW-1133">Transmembrane helix</keyword>
<gene>
    <name evidence="19" type="ORF">GGP71_000051</name>
</gene>
<proteinExistence type="inferred from homology"/>
<feature type="region of interest" description="Disordered" evidence="17">
    <location>
        <begin position="1"/>
        <end position="20"/>
    </location>
</feature>
<evidence type="ECO:0000313" key="20">
    <source>
        <dbReference type="Proteomes" id="UP001155027"/>
    </source>
</evidence>
<dbReference type="InterPro" id="IPR023616">
    <property type="entry name" value="Cyt_c_oxase-like_su1_dom"/>
</dbReference>
<feature type="transmembrane region" description="Helical" evidence="16">
    <location>
        <begin position="125"/>
        <end position="145"/>
    </location>
</feature>
<feature type="transmembrane region" description="Helical" evidence="16">
    <location>
        <begin position="360"/>
        <end position="384"/>
    </location>
</feature>
<dbReference type="GO" id="GO:0022904">
    <property type="term" value="P:respiratory electron transport chain"/>
    <property type="evidence" value="ECO:0007669"/>
    <property type="project" value="TreeGrafter"/>
</dbReference>
<keyword evidence="7 16" id="KW-0479">Metal-binding</keyword>
<dbReference type="PANTHER" id="PTHR10422:SF18">
    <property type="entry name" value="CYTOCHROME C OXIDASE SUBUNIT 1"/>
    <property type="match status" value="1"/>
</dbReference>
<dbReference type="GO" id="GO:0046872">
    <property type="term" value="F:metal ion binding"/>
    <property type="evidence" value="ECO:0007669"/>
    <property type="project" value="UniProtKB-KW"/>
</dbReference>
<comment type="pathway">
    <text evidence="2 16">Energy metabolism; oxidative phosphorylation.</text>
</comment>
<feature type="transmembrane region" description="Helical" evidence="16">
    <location>
        <begin position="477"/>
        <end position="495"/>
    </location>
</feature>
<dbReference type="Proteomes" id="UP001155027">
    <property type="component" value="Unassembled WGS sequence"/>
</dbReference>
<organism evidence="19 20">
    <name type="scientific">Salinibacter ruber</name>
    <dbReference type="NCBI Taxonomy" id="146919"/>
    <lineage>
        <taxon>Bacteria</taxon>
        <taxon>Pseudomonadati</taxon>
        <taxon>Rhodothermota</taxon>
        <taxon>Rhodothermia</taxon>
        <taxon>Rhodothermales</taxon>
        <taxon>Salinibacteraceae</taxon>
        <taxon>Salinibacter</taxon>
    </lineage>
</organism>
<evidence type="ECO:0000256" key="3">
    <source>
        <dbReference type="ARBA" id="ARBA00022448"/>
    </source>
</evidence>
<evidence type="ECO:0000256" key="9">
    <source>
        <dbReference type="ARBA" id="ARBA00022982"/>
    </source>
</evidence>
<evidence type="ECO:0000313" key="19">
    <source>
        <dbReference type="EMBL" id="MCS3676155.1"/>
    </source>
</evidence>
<evidence type="ECO:0000256" key="14">
    <source>
        <dbReference type="ARBA" id="ARBA00047816"/>
    </source>
</evidence>
<comment type="similarity">
    <text evidence="15">Belongs to the heme-copper respiratory oxidase family.</text>
</comment>
<evidence type="ECO:0000256" key="11">
    <source>
        <dbReference type="ARBA" id="ARBA00023004"/>
    </source>
</evidence>
<accession>A0A9X2TAE0</accession>
<dbReference type="InterPro" id="IPR000883">
    <property type="entry name" value="Cyt_C_Oxase_1"/>
</dbReference>
<evidence type="ECO:0000259" key="18">
    <source>
        <dbReference type="PROSITE" id="PS50855"/>
    </source>
</evidence>
<dbReference type="GO" id="GO:0015990">
    <property type="term" value="P:electron transport coupled proton transport"/>
    <property type="evidence" value="ECO:0007669"/>
    <property type="project" value="InterPro"/>
</dbReference>
<name>A0A9X2TAE0_9BACT</name>
<keyword evidence="3 15" id="KW-0813">Transport</keyword>
<sequence>MSTTTQNAPVEQGEPQEEETNYLNHETSIWSWLSTKDHKRIGVLYCVSLATVFLAAGVLALLMRAELSGPDQTLMSNDTYNQVFTMHGILMVFLFLVPSIPAILGNFVLPLQIGAKDVAFPRLNLASWYVYLAGAALTITALLTGGVDTGWTFYTPYSSSTGGGVLWMTAAIFVAGFANIFTGMNFIVTIHKMRAPGMTWNRLPLFVWGLYATSIVQVLATPVIGITMVLLILEQTLQIGIFDPALGGDPVLFQHFFWFYSHPAVYIMILPAFGILSELIATFSRSRIFGYRAIALSSVAIAMLGFLVWGHHMFVSGQSAISSIVFSLITYLIGIPSGIKVFNWVATLYKGSIWLQTPMLYALGFLFMFTIGGFTGIMVGVLAVDVHLHDTYYVVGHFHYVMMGGSVVALLGGMHYWWPKITGRMYNETLAKIAAALVFIGFNLTFFPQLVLGSRGMPRRYANYADRFAGLHQLSTYGSQILGVGLFLILGYALWSLAYGEKAPANPWGATTLEWTNTTAVPIHHNFERTPLVTRGPYDFHLADEVFGGGDGEALSDDVPQIPEPAPSAPSETDTADSASA</sequence>
<dbReference type="EC" id="7.1.1.9" evidence="16"/>
<dbReference type="GO" id="GO:0020037">
    <property type="term" value="F:heme binding"/>
    <property type="evidence" value="ECO:0007669"/>
    <property type="project" value="InterPro"/>
</dbReference>
<dbReference type="EMBL" id="JANUAU010000001">
    <property type="protein sequence ID" value="MCS3676155.1"/>
    <property type="molecule type" value="Genomic_DNA"/>
</dbReference>
<feature type="compositionally biased region" description="Polar residues" evidence="17">
    <location>
        <begin position="570"/>
        <end position="581"/>
    </location>
</feature>
<dbReference type="InterPro" id="IPR036927">
    <property type="entry name" value="Cyt_c_oxase-like_su1_sf"/>
</dbReference>
<dbReference type="GO" id="GO:0009060">
    <property type="term" value="P:aerobic respiration"/>
    <property type="evidence" value="ECO:0007669"/>
    <property type="project" value="InterPro"/>
</dbReference>
<keyword evidence="6 15" id="KW-0812">Transmembrane</keyword>
<evidence type="ECO:0000256" key="5">
    <source>
        <dbReference type="ARBA" id="ARBA00022660"/>
    </source>
</evidence>
<evidence type="ECO:0000256" key="4">
    <source>
        <dbReference type="ARBA" id="ARBA00022617"/>
    </source>
</evidence>
<feature type="transmembrane region" description="Helical" evidence="16">
    <location>
        <begin position="430"/>
        <end position="451"/>
    </location>
</feature>
<feature type="transmembrane region" description="Helical" evidence="16">
    <location>
        <begin position="208"/>
        <end position="233"/>
    </location>
</feature>
<dbReference type="Pfam" id="PF00115">
    <property type="entry name" value="COX1"/>
    <property type="match status" value="1"/>
</dbReference>
<dbReference type="PANTHER" id="PTHR10422">
    <property type="entry name" value="CYTOCHROME C OXIDASE SUBUNIT 1"/>
    <property type="match status" value="1"/>
</dbReference>
<evidence type="ECO:0000256" key="6">
    <source>
        <dbReference type="ARBA" id="ARBA00022692"/>
    </source>
</evidence>
<dbReference type="Gene3D" id="1.20.210.10">
    <property type="entry name" value="Cytochrome c oxidase-like, subunit I domain"/>
    <property type="match status" value="1"/>
</dbReference>
<dbReference type="NCBIfam" id="TIGR02891">
    <property type="entry name" value="CtaD_CoxA"/>
    <property type="match status" value="1"/>
</dbReference>
<dbReference type="InterPro" id="IPR023615">
    <property type="entry name" value="Cyt_c_Oxase_su1_BS"/>
</dbReference>
<dbReference type="InterPro" id="IPR014241">
    <property type="entry name" value="Cyt_c_oxidase_su1_bac"/>
</dbReference>
<keyword evidence="9 15" id="KW-0249">Electron transport</keyword>
<feature type="region of interest" description="Disordered" evidence="17">
    <location>
        <begin position="549"/>
        <end position="581"/>
    </location>
</feature>
<comment type="subcellular location">
    <subcellularLocation>
        <location evidence="16">Cell membrane</location>
        <topology evidence="16">Multi-pass membrane protein</topology>
    </subcellularLocation>
    <subcellularLocation>
        <location evidence="1">Membrane</location>
        <topology evidence="1">Multi-pass membrane protein</topology>
    </subcellularLocation>
</comment>
<keyword evidence="13 16" id="KW-0472">Membrane</keyword>
<feature type="domain" description="Cytochrome oxidase subunit I profile" evidence="18">
    <location>
        <begin position="24"/>
        <end position="534"/>
    </location>
</feature>
<keyword evidence="12 16" id="KW-0186">Copper</keyword>